<accession>A0A0F9QQ02</accession>
<dbReference type="SUPFAM" id="SSF53098">
    <property type="entry name" value="Ribonuclease H-like"/>
    <property type="match status" value="1"/>
</dbReference>
<dbReference type="GO" id="GO:0003677">
    <property type="term" value="F:DNA binding"/>
    <property type="evidence" value="ECO:0007669"/>
    <property type="project" value="InterPro"/>
</dbReference>
<organism evidence="4">
    <name type="scientific">marine sediment metagenome</name>
    <dbReference type="NCBI Taxonomy" id="412755"/>
    <lineage>
        <taxon>unclassified sequences</taxon>
        <taxon>metagenomes</taxon>
        <taxon>ecological metagenomes</taxon>
    </lineage>
</organism>
<dbReference type="CDD" id="cd10030">
    <property type="entry name" value="UDG-F4_TTUDGA_SPO1dp_like"/>
    <property type="match status" value="1"/>
</dbReference>
<keyword evidence="1" id="KW-0235">DNA replication</keyword>
<dbReference type="SMART" id="SM00987">
    <property type="entry name" value="UreE_C"/>
    <property type="match status" value="1"/>
</dbReference>
<dbReference type="Pfam" id="PF00476">
    <property type="entry name" value="DNA_pol_A"/>
    <property type="match status" value="1"/>
</dbReference>
<dbReference type="InterPro" id="IPR043502">
    <property type="entry name" value="DNA/RNA_pol_sf"/>
</dbReference>
<proteinExistence type="predicted"/>
<evidence type="ECO:0000256" key="1">
    <source>
        <dbReference type="ARBA" id="ARBA00022705"/>
    </source>
</evidence>
<comment type="caution">
    <text evidence="4">The sequence shown here is derived from an EMBL/GenBank/DDBJ whole genome shotgun (WGS) entry which is preliminary data.</text>
</comment>
<protein>
    <recommendedName>
        <fullName evidence="5">DNA-directed DNA polymerase family A palm domain-containing protein</fullName>
    </recommendedName>
</protein>
<feature type="domain" description="Uracil-DNA glycosylase-like" evidence="3">
    <location>
        <begin position="28"/>
        <end position="184"/>
    </location>
</feature>
<evidence type="ECO:0008006" key="5">
    <source>
        <dbReference type="Google" id="ProtNLM"/>
    </source>
</evidence>
<feature type="domain" description="DNA-directed DNA polymerase family A palm" evidence="2">
    <location>
        <begin position="505"/>
        <end position="719"/>
    </location>
</feature>
<dbReference type="EMBL" id="LAZR01003731">
    <property type="protein sequence ID" value="KKN15241.1"/>
    <property type="molecule type" value="Genomic_DNA"/>
</dbReference>
<dbReference type="SMART" id="SM00482">
    <property type="entry name" value="POLAc"/>
    <property type="match status" value="1"/>
</dbReference>
<dbReference type="Gene3D" id="3.40.470.10">
    <property type="entry name" value="Uracil-DNA glycosylase-like domain"/>
    <property type="match status" value="1"/>
</dbReference>
<dbReference type="SMART" id="SM00986">
    <property type="entry name" value="UDG"/>
    <property type="match status" value="1"/>
</dbReference>
<sequence length="768" mass="86296">MSEIIALAGEVRACRQCRLSRYCKNQIAGEGTEAADVMFVLQSPGWVEDRDDAVAVGWSGQFLKACVDSLDLGPSQVYITNLIKCYPGRVKGKGEKPPPDFALKACADWLEAEIAIVNPKLIVAVGLPVAKWFGIKGGINSIAAIPFETKYGMVMPIRSATMLFRRKEDVPKFFTELKAVTTFLSGGSPLPARGNVREALDLMMVPPFIGADIEVEDEKIWCLGVGSSTGRDAVRGNGFARYSKLLLEGGIPVFQNAKFDMRYLEDEWGKKFENWEDTILQGALLGHKPLNLPSMSSVFLGEPLDKTFVKERKKIKYGERPEMVLEGCSKDASAAEGLNALFLPEIGRRGLCDIYEKEKKVTRILQSMEATGLPVNQKRLKLANGTLLRRMGQLESLLRTYGFDEPRNAEQIGQAFWRNKKKVITTPTGKLSTKKDDLRTHRNPDEEEWTEAIIEWKALAKFKSTYIDAWTGLDFVHASINQTGTISWRFSVSGPNLQNIPKVKSIPLFQLFVAPDGWLFVSLDYSQIELRVLANIADDRNLKNVYLTGGDLHSRRIEQVAALTRMTALGDTEMEKEFWLDKARRIAKIINFGIPYGITGHGIQKKTRIEADMDITDEEGDEYIQEFYRDHPDVKAWQLTQETFAEEHGYVETFAGRPLYVPGMLATEGAIRSHAENQTWNLPIQGGAAEIVKDAMIRCPEYLVMQVHDELLYLVPEAKAQAYFDHLKKELVDTRHEVPYTVDGAIGKTWGEIKHIPDVLFDDLEDDD</sequence>
<evidence type="ECO:0000313" key="4">
    <source>
        <dbReference type="EMBL" id="KKN15241.1"/>
    </source>
</evidence>
<dbReference type="SUPFAM" id="SSF52141">
    <property type="entry name" value="Uracil-DNA glycosylase-like"/>
    <property type="match status" value="1"/>
</dbReference>
<dbReference type="GO" id="GO:0006261">
    <property type="term" value="P:DNA-templated DNA replication"/>
    <property type="evidence" value="ECO:0007669"/>
    <property type="project" value="InterPro"/>
</dbReference>
<dbReference type="Gene3D" id="3.30.420.10">
    <property type="entry name" value="Ribonuclease H-like superfamily/Ribonuclease H"/>
    <property type="match status" value="1"/>
</dbReference>
<name>A0A0F9QQ02_9ZZZZ</name>
<dbReference type="GO" id="GO:0003887">
    <property type="term" value="F:DNA-directed DNA polymerase activity"/>
    <property type="evidence" value="ECO:0007669"/>
    <property type="project" value="InterPro"/>
</dbReference>
<dbReference type="InterPro" id="IPR005122">
    <property type="entry name" value="Uracil-DNA_glycosylase-like"/>
</dbReference>
<dbReference type="Pfam" id="PF03167">
    <property type="entry name" value="UDG"/>
    <property type="match status" value="1"/>
</dbReference>
<dbReference type="AlphaFoldDB" id="A0A0F9QQ02"/>
<dbReference type="PANTHER" id="PTHR10133">
    <property type="entry name" value="DNA POLYMERASE I"/>
    <property type="match status" value="1"/>
</dbReference>
<dbReference type="InterPro" id="IPR036895">
    <property type="entry name" value="Uracil-DNA_glycosylase-like_sf"/>
</dbReference>
<reference evidence="4" key="1">
    <citation type="journal article" date="2015" name="Nature">
        <title>Complex archaea that bridge the gap between prokaryotes and eukaryotes.</title>
        <authorList>
            <person name="Spang A."/>
            <person name="Saw J.H."/>
            <person name="Jorgensen S.L."/>
            <person name="Zaremba-Niedzwiedzka K."/>
            <person name="Martijn J."/>
            <person name="Lind A.E."/>
            <person name="van Eijk R."/>
            <person name="Schleper C."/>
            <person name="Guy L."/>
            <person name="Ettema T.J."/>
        </authorList>
    </citation>
    <scope>NUCLEOTIDE SEQUENCE</scope>
</reference>
<dbReference type="Gene3D" id="3.30.70.370">
    <property type="match status" value="1"/>
</dbReference>
<gene>
    <name evidence="4" type="ORF">LCGC14_0988090</name>
</gene>
<dbReference type="SUPFAM" id="SSF56672">
    <property type="entry name" value="DNA/RNA polymerases"/>
    <property type="match status" value="1"/>
</dbReference>
<dbReference type="InterPro" id="IPR036397">
    <property type="entry name" value="RNaseH_sf"/>
</dbReference>
<dbReference type="Gene3D" id="1.20.1060.10">
    <property type="entry name" value="Taq DNA Polymerase, Chain T, domain 4"/>
    <property type="match status" value="1"/>
</dbReference>
<evidence type="ECO:0000259" key="2">
    <source>
        <dbReference type="SMART" id="SM00482"/>
    </source>
</evidence>
<dbReference type="Gene3D" id="1.10.150.20">
    <property type="entry name" value="5' to 3' exonuclease, C-terminal subdomain"/>
    <property type="match status" value="1"/>
</dbReference>
<dbReference type="GO" id="GO:0006302">
    <property type="term" value="P:double-strand break repair"/>
    <property type="evidence" value="ECO:0007669"/>
    <property type="project" value="TreeGrafter"/>
</dbReference>
<dbReference type="PRINTS" id="PR00868">
    <property type="entry name" value="DNAPOLI"/>
</dbReference>
<evidence type="ECO:0000259" key="3">
    <source>
        <dbReference type="SMART" id="SM00986"/>
    </source>
</evidence>
<dbReference type="PANTHER" id="PTHR10133:SF27">
    <property type="entry name" value="DNA POLYMERASE NU"/>
    <property type="match status" value="1"/>
</dbReference>
<dbReference type="InterPro" id="IPR001098">
    <property type="entry name" value="DNA-dir_DNA_pol_A_palm_dom"/>
</dbReference>
<dbReference type="InterPro" id="IPR012337">
    <property type="entry name" value="RNaseH-like_sf"/>
</dbReference>
<dbReference type="InterPro" id="IPR002298">
    <property type="entry name" value="DNA_polymerase_A"/>
</dbReference>